<dbReference type="EMBL" id="FQXD01000001">
    <property type="protein sequence ID" value="SHG72083.1"/>
    <property type="molecule type" value="Genomic_DNA"/>
</dbReference>
<evidence type="ECO:0000313" key="1">
    <source>
        <dbReference type="EMBL" id="SHG72083.1"/>
    </source>
</evidence>
<keyword evidence="2" id="KW-1185">Reference proteome</keyword>
<organism evidence="1 2">
    <name type="scientific">Virgibacillus chiguensis</name>
    <dbReference type="NCBI Taxonomy" id="411959"/>
    <lineage>
        <taxon>Bacteria</taxon>
        <taxon>Bacillati</taxon>
        <taxon>Bacillota</taxon>
        <taxon>Bacilli</taxon>
        <taxon>Bacillales</taxon>
        <taxon>Bacillaceae</taxon>
        <taxon>Virgibacillus</taxon>
    </lineage>
</organism>
<evidence type="ECO:0000313" key="2">
    <source>
        <dbReference type="Proteomes" id="UP000184079"/>
    </source>
</evidence>
<gene>
    <name evidence="1" type="ORF">SAMN05421807_101368</name>
</gene>
<dbReference type="Proteomes" id="UP000184079">
    <property type="component" value="Unassembled WGS sequence"/>
</dbReference>
<protein>
    <submittedName>
        <fullName evidence="1">Uncharacterized protein</fullName>
    </submittedName>
</protein>
<dbReference type="OrthoDB" id="1798711at2"/>
<name>A0A1M5M5S8_9BACI</name>
<reference evidence="2" key="1">
    <citation type="submission" date="2016-11" db="EMBL/GenBank/DDBJ databases">
        <authorList>
            <person name="Varghese N."/>
            <person name="Submissions S."/>
        </authorList>
    </citation>
    <scope>NUCLEOTIDE SEQUENCE [LARGE SCALE GENOMIC DNA]</scope>
    <source>
        <strain evidence="2">CGMCC 1.6496</strain>
    </source>
</reference>
<sequence length="64" mass="7418">MRCPNCNGKDIGKIGIRQYYCWTCFVEMTVENNTLLLHQVEVDGSLSSLNDLFNEEERRLYGNS</sequence>
<accession>A0A1M5M5S8</accession>
<dbReference type="AlphaFoldDB" id="A0A1M5M5S8"/>
<proteinExistence type="predicted"/>
<dbReference type="RefSeq" id="WP_073004579.1">
    <property type="nucleotide sequence ID" value="NZ_FQXD01000001.1"/>
</dbReference>